<accession>A0A2K2D732</accession>
<dbReference type="EMBL" id="CM000881">
    <property type="protein sequence ID" value="PNT70091.1"/>
    <property type="molecule type" value="Genomic_DNA"/>
</dbReference>
<sequence>MNIPDEAGSCSAAPAAPRRSPMTRGAAPPIATGRGAAPSPMGRCAAPPPMARGAALVGRKSFNAPRHAAAQNLVLKLLPTRGRGRMWSYLTASGRVYNKDGNSEDRTSGAAPGTSSGQE</sequence>
<dbReference type="Proteomes" id="UP000008810">
    <property type="component" value="Chromosome 2"/>
</dbReference>
<gene>
    <name evidence="2" type="ORF">BRADI_2g05222v3</name>
</gene>
<dbReference type="EnsemblPlants" id="PNT70091">
    <property type="protein sequence ID" value="PNT70091"/>
    <property type="gene ID" value="BRADI_2g05222v3"/>
</dbReference>
<protein>
    <submittedName>
        <fullName evidence="2 3">Uncharacterized protein</fullName>
    </submittedName>
</protein>
<reference evidence="2 3" key="1">
    <citation type="journal article" date="2010" name="Nature">
        <title>Genome sequencing and analysis of the model grass Brachypodium distachyon.</title>
        <authorList>
            <consortium name="International Brachypodium Initiative"/>
        </authorList>
    </citation>
    <scope>NUCLEOTIDE SEQUENCE [LARGE SCALE GENOMIC DNA]</scope>
    <source>
        <strain evidence="2 3">Bd21</strain>
    </source>
</reference>
<evidence type="ECO:0000313" key="2">
    <source>
        <dbReference type="EMBL" id="PNT70091.1"/>
    </source>
</evidence>
<dbReference type="Gramene" id="PNT70091">
    <property type="protein sequence ID" value="PNT70091"/>
    <property type="gene ID" value="BRADI_2g05222v3"/>
</dbReference>
<evidence type="ECO:0000313" key="4">
    <source>
        <dbReference type="Proteomes" id="UP000008810"/>
    </source>
</evidence>
<reference evidence="2" key="2">
    <citation type="submission" date="2017-06" db="EMBL/GenBank/DDBJ databases">
        <title>WGS assembly of Brachypodium distachyon.</title>
        <authorList>
            <consortium name="The International Brachypodium Initiative"/>
            <person name="Lucas S."/>
            <person name="Harmon-Smith M."/>
            <person name="Lail K."/>
            <person name="Tice H."/>
            <person name="Grimwood J."/>
            <person name="Bruce D."/>
            <person name="Barry K."/>
            <person name="Shu S."/>
            <person name="Lindquist E."/>
            <person name="Wang M."/>
            <person name="Pitluck S."/>
            <person name="Vogel J.P."/>
            <person name="Garvin D.F."/>
            <person name="Mockler T.C."/>
            <person name="Schmutz J."/>
            <person name="Rokhsar D."/>
            <person name="Bevan M.W."/>
        </authorList>
    </citation>
    <scope>NUCLEOTIDE SEQUENCE</scope>
    <source>
        <strain evidence="2">Bd21</strain>
    </source>
</reference>
<name>A0A2K2D732_BRADI</name>
<feature type="compositionally biased region" description="Low complexity" evidence="1">
    <location>
        <begin position="11"/>
        <end position="20"/>
    </location>
</feature>
<evidence type="ECO:0000313" key="3">
    <source>
        <dbReference type="EnsemblPlants" id="PNT70091"/>
    </source>
</evidence>
<reference evidence="3" key="3">
    <citation type="submission" date="2018-08" db="UniProtKB">
        <authorList>
            <consortium name="EnsemblPlants"/>
        </authorList>
    </citation>
    <scope>IDENTIFICATION</scope>
    <source>
        <strain evidence="3">cv. Bd21</strain>
    </source>
</reference>
<keyword evidence="4" id="KW-1185">Reference proteome</keyword>
<feature type="compositionally biased region" description="Basic and acidic residues" evidence="1">
    <location>
        <begin position="97"/>
        <end position="107"/>
    </location>
</feature>
<feature type="region of interest" description="Disordered" evidence="1">
    <location>
        <begin position="1"/>
        <end position="49"/>
    </location>
</feature>
<evidence type="ECO:0000256" key="1">
    <source>
        <dbReference type="SAM" id="MobiDB-lite"/>
    </source>
</evidence>
<dbReference type="AlphaFoldDB" id="A0A2K2D732"/>
<proteinExistence type="predicted"/>
<dbReference type="InParanoid" id="A0A2K2D732"/>
<organism evidence="2">
    <name type="scientific">Brachypodium distachyon</name>
    <name type="common">Purple false brome</name>
    <name type="synonym">Trachynia distachya</name>
    <dbReference type="NCBI Taxonomy" id="15368"/>
    <lineage>
        <taxon>Eukaryota</taxon>
        <taxon>Viridiplantae</taxon>
        <taxon>Streptophyta</taxon>
        <taxon>Embryophyta</taxon>
        <taxon>Tracheophyta</taxon>
        <taxon>Spermatophyta</taxon>
        <taxon>Magnoliopsida</taxon>
        <taxon>Liliopsida</taxon>
        <taxon>Poales</taxon>
        <taxon>Poaceae</taxon>
        <taxon>BOP clade</taxon>
        <taxon>Pooideae</taxon>
        <taxon>Stipodae</taxon>
        <taxon>Brachypodieae</taxon>
        <taxon>Brachypodium</taxon>
    </lineage>
</organism>
<feature type="region of interest" description="Disordered" evidence="1">
    <location>
        <begin position="94"/>
        <end position="119"/>
    </location>
</feature>